<proteinExistence type="predicted"/>
<gene>
    <name evidence="3" type="ORF">TraAM80_00062</name>
</gene>
<dbReference type="EMBL" id="MKGL01000001">
    <property type="protein sequence ID" value="RNF12904.1"/>
    <property type="molecule type" value="Genomic_DNA"/>
</dbReference>
<keyword evidence="4" id="KW-1185">Reference proteome</keyword>
<evidence type="ECO:0000313" key="4">
    <source>
        <dbReference type="Proteomes" id="UP000283634"/>
    </source>
</evidence>
<accession>A0A422P5F8</accession>
<feature type="coiled-coil region" evidence="1">
    <location>
        <begin position="512"/>
        <end position="539"/>
    </location>
</feature>
<dbReference type="PANTHER" id="PTHR37028">
    <property type="entry name" value="UNNAMED PRODUCT-RELATED"/>
    <property type="match status" value="1"/>
</dbReference>
<feature type="region of interest" description="Disordered" evidence="2">
    <location>
        <begin position="246"/>
        <end position="265"/>
    </location>
</feature>
<dbReference type="PANTHER" id="PTHR37028:SF8">
    <property type="entry name" value="200 KDA ANTIGEN P200"/>
    <property type="match status" value="1"/>
</dbReference>
<dbReference type="OrthoDB" id="273530at2759"/>
<dbReference type="GeneID" id="40323995"/>
<organism evidence="3 4">
    <name type="scientific">Trypanosoma rangeli</name>
    <dbReference type="NCBI Taxonomy" id="5698"/>
    <lineage>
        <taxon>Eukaryota</taxon>
        <taxon>Discoba</taxon>
        <taxon>Euglenozoa</taxon>
        <taxon>Kinetoplastea</taxon>
        <taxon>Metakinetoplastina</taxon>
        <taxon>Trypanosomatida</taxon>
        <taxon>Trypanosomatidae</taxon>
        <taxon>Trypanosoma</taxon>
        <taxon>Herpetosoma</taxon>
    </lineage>
</organism>
<dbReference type="OMA" id="WQSTQAS"/>
<dbReference type="AlphaFoldDB" id="A0A422P5F8"/>
<name>A0A422P5F8_TRYRA</name>
<comment type="caution">
    <text evidence="3">The sequence shown here is derived from an EMBL/GenBank/DDBJ whole genome shotgun (WGS) entry which is preliminary data.</text>
</comment>
<evidence type="ECO:0000313" key="3">
    <source>
        <dbReference type="EMBL" id="RNF12904.1"/>
    </source>
</evidence>
<sequence length="680" mass="78997">MFCISIGIRFFFQTFACFSVVSMSHFFSYSLFGFEPTRMAGQLKRVQKMSYATGDAPTTVHNSSQSSSGVDCQCEEELQSATESPAVSHYPLGSWERHLLEERLRAMKDYERERLLQEELNKECTFQPRLGISRGYENEVHGNFASADYKQRHVPVFERLTNLAKEREARLALIAEEKKRSEEEALQHAFRPRVNSVPEQHVPFASDRTRIPVEERLLHYGKSVEQSRRLLQQQRQQKEMEELRQKATVRRTHSNVSGEKPQSDIAKRSKRLLIERETQRAVAQQALLKEHSFCPKVCTMSDAIDRTLKANKNVRDRGLALYEEGMRRQQQRHAETVQRQIKESNGLHKPTTNPLTKSWIHHGQHRGLFQQDFIRRQKIYQRVKEEHQRNLVSALEQSERAEVPRVSQEMIQRQVERLYLGAQEIRAEAKKRIEDNIKSRECPFRPQLAPGTAYVIARTQREEDVVKRLASAPRGRYARHHSFFETTSVEEKEEDGGSLPRKSKCVHPDEAAEFYDRQRQAMEDREMQLREQKQRLAMEELCACTFRPRTCTDEYLHRRQTQATREAAQQPVEARVSGVSAYLQRQSEARRRLREQESRYNNLGRGLQCNGGNSTVITPFNLSSGRGTRLHRLSSSWDELKTSGGEEDGGHYHVDPCSKNGTFMALHEKLAETSSRPRMR</sequence>
<dbReference type="Proteomes" id="UP000283634">
    <property type="component" value="Unassembled WGS sequence"/>
</dbReference>
<dbReference type="RefSeq" id="XP_029243047.1">
    <property type="nucleotide sequence ID" value="XM_029377157.1"/>
</dbReference>
<evidence type="ECO:0000256" key="2">
    <source>
        <dbReference type="SAM" id="MobiDB-lite"/>
    </source>
</evidence>
<reference evidence="3 4" key="1">
    <citation type="journal article" date="2018" name="BMC Genomics">
        <title>Genomic comparison of Trypanosoma conorhini and Trypanosoma rangeli to Trypanosoma cruzi strains of high and low virulence.</title>
        <authorList>
            <person name="Bradwell K.R."/>
            <person name="Koparde V.N."/>
            <person name="Matveyev A.V."/>
            <person name="Serrano M.G."/>
            <person name="Alves J.M."/>
            <person name="Parikh H."/>
            <person name="Huang B."/>
            <person name="Lee V."/>
            <person name="Espinosa-Alvarez O."/>
            <person name="Ortiz P.A."/>
            <person name="Costa-Martins A.G."/>
            <person name="Teixeira M.M."/>
            <person name="Buck G.A."/>
        </authorList>
    </citation>
    <scope>NUCLEOTIDE SEQUENCE [LARGE SCALE GENOMIC DNA]</scope>
    <source>
        <strain evidence="3 4">AM80</strain>
    </source>
</reference>
<evidence type="ECO:0000256" key="1">
    <source>
        <dbReference type="SAM" id="Coils"/>
    </source>
</evidence>
<keyword evidence="1" id="KW-0175">Coiled coil</keyword>
<protein>
    <submittedName>
        <fullName evidence="3">200 kDa antigen p200</fullName>
    </submittedName>
</protein>